<dbReference type="PANTHER" id="PTHR43045:SF1">
    <property type="entry name" value="SHIKIMATE TRANSPORTER"/>
    <property type="match status" value="1"/>
</dbReference>
<comment type="caution">
    <text evidence="13">The sequence shown here is derived from an EMBL/GenBank/DDBJ whole genome shotgun (WGS) entry which is preliminary data.</text>
</comment>
<dbReference type="AlphaFoldDB" id="A0A841B087"/>
<feature type="transmembrane region" description="Helical" evidence="11">
    <location>
        <begin position="51"/>
        <end position="75"/>
    </location>
</feature>
<evidence type="ECO:0000256" key="8">
    <source>
        <dbReference type="ARBA" id="ARBA00023136"/>
    </source>
</evidence>
<evidence type="ECO:0000256" key="1">
    <source>
        <dbReference type="ARBA" id="ARBA00004651"/>
    </source>
</evidence>
<feature type="transmembrane region" description="Helical" evidence="11">
    <location>
        <begin position="331"/>
        <end position="350"/>
    </location>
</feature>
<evidence type="ECO:0000256" key="2">
    <source>
        <dbReference type="ARBA" id="ARBA00008240"/>
    </source>
</evidence>
<dbReference type="InterPro" id="IPR036259">
    <property type="entry name" value="MFS_trans_sf"/>
</dbReference>
<evidence type="ECO:0000256" key="11">
    <source>
        <dbReference type="SAM" id="Phobius"/>
    </source>
</evidence>
<dbReference type="InterPro" id="IPR020846">
    <property type="entry name" value="MFS_dom"/>
</dbReference>
<evidence type="ECO:0000313" key="13">
    <source>
        <dbReference type="EMBL" id="MBB5853526.1"/>
    </source>
</evidence>
<keyword evidence="7 11" id="KW-1133">Transmembrane helix</keyword>
<dbReference type="GO" id="GO:0015293">
    <property type="term" value="F:symporter activity"/>
    <property type="evidence" value="ECO:0007669"/>
    <property type="project" value="UniProtKB-KW"/>
</dbReference>
<evidence type="ECO:0000313" key="14">
    <source>
        <dbReference type="Proteomes" id="UP000580861"/>
    </source>
</evidence>
<keyword evidence="8 11" id="KW-0472">Membrane</keyword>
<accession>A0A841B087</accession>
<feature type="transmembrane region" description="Helical" evidence="11">
    <location>
        <begin position="307"/>
        <end position="325"/>
    </location>
</feature>
<gene>
    <name evidence="13" type="ORF">HDA45_003613</name>
</gene>
<dbReference type="InterPro" id="IPR011701">
    <property type="entry name" value="MFS"/>
</dbReference>
<feature type="transmembrane region" description="Helical" evidence="11">
    <location>
        <begin position="87"/>
        <end position="108"/>
    </location>
</feature>
<keyword evidence="4" id="KW-1003">Cell membrane</keyword>
<feature type="transmembrane region" description="Helical" evidence="11">
    <location>
        <begin position="371"/>
        <end position="392"/>
    </location>
</feature>
<comment type="subcellular location">
    <subcellularLocation>
        <location evidence="1">Cell membrane</location>
        <topology evidence="1">Multi-pass membrane protein</topology>
    </subcellularLocation>
</comment>
<dbReference type="Gene3D" id="1.20.1250.20">
    <property type="entry name" value="MFS general substrate transporter like domains"/>
    <property type="match status" value="2"/>
</dbReference>
<comment type="function">
    <text evidence="9">May be a proton symporter involved in the uptake of osmolytes such as proline and glycine betaine.</text>
</comment>
<keyword evidence="6" id="KW-0769">Symport</keyword>
<dbReference type="EMBL" id="JACHMX010000001">
    <property type="protein sequence ID" value="MBB5853526.1"/>
    <property type="molecule type" value="Genomic_DNA"/>
</dbReference>
<evidence type="ECO:0000256" key="10">
    <source>
        <dbReference type="ARBA" id="ARBA00039918"/>
    </source>
</evidence>
<dbReference type="RefSeq" id="WP_184896828.1">
    <property type="nucleotide sequence ID" value="NZ_JACHMX010000001.1"/>
</dbReference>
<evidence type="ECO:0000256" key="4">
    <source>
        <dbReference type="ARBA" id="ARBA00022475"/>
    </source>
</evidence>
<sequence length="434" mass="46162">MTSPAGDRRSLHKAFAASLSGTALEWYDFAAYSVAAATIFGQLFFPSEDQLASTMAAFSTYAVGYLARPLGGFIFGRLGDVLGRKRILVMTLVLTGVATFLIGVLPTYESIGGFAAILLVALRFAQGVGIGGEWGGAVLLSSEFGDPDKRGFWASAAQIGPPAGNLLANGVLAVLAALLTEDQFNSWGWRIAFLLSGVLVVFGLWIRLKLEETPVFKQIQERGERSSAPISEVFRTERRALVAAVLIRVCPDVLYALFTVFVLTYVTTHTGLSRGAGLAAVMIGSAFQLVLMPLFGALSDRISRRRMYLVATIAAGIWPFVFFPMVSGGSFAMLAIGIVLALVIHAALYGPQAALVTEQFSPRLRYTGSSLAYTLAGVIGGAPAPLLFTALLAGFDTWLAIGVYLLATAVVTIIGVVLARDPDREEATAMESVR</sequence>
<feature type="transmembrane region" description="Helical" evidence="11">
    <location>
        <begin position="187"/>
        <end position="208"/>
    </location>
</feature>
<keyword evidence="5 11" id="KW-0812">Transmembrane</keyword>
<keyword evidence="3" id="KW-0813">Transport</keyword>
<evidence type="ECO:0000256" key="5">
    <source>
        <dbReference type="ARBA" id="ARBA00022692"/>
    </source>
</evidence>
<feature type="transmembrane region" description="Helical" evidence="11">
    <location>
        <begin position="26"/>
        <end position="45"/>
    </location>
</feature>
<reference evidence="13 14" key="1">
    <citation type="submission" date="2020-08" db="EMBL/GenBank/DDBJ databases">
        <title>Sequencing the genomes of 1000 actinobacteria strains.</title>
        <authorList>
            <person name="Klenk H.-P."/>
        </authorList>
    </citation>
    <scope>NUCLEOTIDE SEQUENCE [LARGE SCALE GENOMIC DNA]</scope>
    <source>
        <strain evidence="13 14">DSM 45272</strain>
    </source>
</reference>
<feature type="transmembrane region" description="Helical" evidence="11">
    <location>
        <begin position="275"/>
        <end position="295"/>
    </location>
</feature>
<feature type="domain" description="Major facilitator superfamily (MFS) profile" evidence="12">
    <location>
        <begin position="14"/>
        <end position="420"/>
    </location>
</feature>
<protein>
    <recommendedName>
        <fullName evidence="10">Putative proline/betaine transporter</fullName>
    </recommendedName>
</protein>
<name>A0A841B087_9PSEU</name>
<evidence type="ECO:0000256" key="9">
    <source>
        <dbReference type="ARBA" id="ARBA00037295"/>
    </source>
</evidence>
<dbReference type="Proteomes" id="UP000580861">
    <property type="component" value="Unassembled WGS sequence"/>
</dbReference>
<evidence type="ECO:0000259" key="12">
    <source>
        <dbReference type="PROSITE" id="PS50850"/>
    </source>
</evidence>
<organism evidence="13 14">
    <name type="scientific">Amycolatopsis umgeniensis</name>
    <dbReference type="NCBI Taxonomy" id="336628"/>
    <lineage>
        <taxon>Bacteria</taxon>
        <taxon>Bacillati</taxon>
        <taxon>Actinomycetota</taxon>
        <taxon>Actinomycetes</taxon>
        <taxon>Pseudonocardiales</taxon>
        <taxon>Pseudonocardiaceae</taxon>
        <taxon>Amycolatopsis</taxon>
    </lineage>
</organism>
<evidence type="ECO:0000256" key="3">
    <source>
        <dbReference type="ARBA" id="ARBA00022448"/>
    </source>
</evidence>
<comment type="similarity">
    <text evidence="2">Belongs to the major facilitator superfamily. Metabolite:H+ Symporter (MHS) family (TC 2.A.1.6) family.</text>
</comment>
<dbReference type="SUPFAM" id="SSF103473">
    <property type="entry name" value="MFS general substrate transporter"/>
    <property type="match status" value="1"/>
</dbReference>
<dbReference type="FunFam" id="1.20.1250.20:FF:000001">
    <property type="entry name" value="Dicarboxylate MFS transporter"/>
    <property type="match status" value="1"/>
</dbReference>
<evidence type="ECO:0000256" key="7">
    <source>
        <dbReference type="ARBA" id="ARBA00022989"/>
    </source>
</evidence>
<feature type="transmembrane region" description="Helical" evidence="11">
    <location>
        <begin position="240"/>
        <end position="263"/>
    </location>
</feature>
<dbReference type="CDD" id="cd17369">
    <property type="entry name" value="MFS_ShiA_like"/>
    <property type="match status" value="1"/>
</dbReference>
<evidence type="ECO:0000256" key="6">
    <source>
        <dbReference type="ARBA" id="ARBA00022847"/>
    </source>
</evidence>
<dbReference type="Pfam" id="PF07690">
    <property type="entry name" value="MFS_1"/>
    <property type="match status" value="1"/>
</dbReference>
<dbReference type="PANTHER" id="PTHR43045">
    <property type="entry name" value="SHIKIMATE TRANSPORTER"/>
    <property type="match status" value="1"/>
</dbReference>
<dbReference type="PROSITE" id="PS50850">
    <property type="entry name" value="MFS"/>
    <property type="match status" value="1"/>
</dbReference>
<keyword evidence="14" id="KW-1185">Reference proteome</keyword>
<proteinExistence type="inferred from homology"/>
<feature type="transmembrane region" description="Helical" evidence="11">
    <location>
        <begin position="398"/>
        <end position="419"/>
    </location>
</feature>
<dbReference type="GO" id="GO:0005886">
    <property type="term" value="C:plasma membrane"/>
    <property type="evidence" value="ECO:0007669"/>
    <property type="project" value="UniProtKB-SubCell"/>
</dbReference>